<feature type="transmembrane region" description="Helical" evidence="7">
    <location>
        <begin position="179"/>
        <end position="197"/>
    </location>
</feature>
<evidence type="ECO:0000256" key="5">
    <source>
        <dbReference type="ARBA" id="ARBA00022989"/>
    </source>
</evidence>
<comment type="similarity">
    <text evidence="7">Belongs to the binding-protein-dependent transport system permease family.</text>
</comment>
<dbReference type="RefSeq" id="WP_378296772.1">
    <property type="nucleotide sequence ID" value="NZ_JBHTJA010000006.1"/>
</dbReference>
<name>A0ABW3EKM3_9ACTN</name>
<dbReference type="EMBL" id="JBHTJA010000006">
    <property type="protein sequence ID" value="MFD0899872.1"/>
    <property type="molecule type" value="Genomic_DNA"/>
</dbReference>
<evidence type="ECO:0000256" key="6">
    <source>
        <dbReference type="ARBA" id="ARBA00023136"/>
    </source>
</evidence>
<evidence type="ECO:0000256" key="2">
    <source>
        <dbReference type="ARBA" id="ARBA00022448"/>
    </source>
</evidence>
<dbReference type="Proteomes" id="UP001596972">
    <property type="component" value="Unassembled WGS sequence"/>
</dbReference>
<evidence type="ECO:0000256" key="1">
    <source>
        <dbReference type="ARBA" id="ARBA00004651"/>
    </source>
</evidence>
<evidence type="ECO:0000313" key="9">
    <source>
        <dbReference type="EMBL" id="MFD0899872.1"/>
    </source>
</evidence>
<keyword evidence="10" id="KW-1185">Reference proteome</keyword>
<keyword evidence="2 7" id="KW-0813">Transport</keyword>
<protein>
    <submittedName>
        <fullName evidence="9">ABC transporter permease</fullName>
    </submittedName>
</protein>
<proteinExistence type="inferred from homology"/>
<comment type="caution">
    <text evidence="9">The sequence shown here is derived from an EMBL/GenBank/DDBJ whole genome shotgun (WGS) entry which is preliminary data.</text>
</comment>
<evidence type="ECO:0000256" key="7">
    <source>
        <dbReference type="RuleBase" id="RU363032"/>
    </source>
</evidence>
<evidence type="ECO:0000259" key="8">
    <source>
        <dbReference type="PROSITE" id="PS50928"/>
    </source>
</evidence>
<keyword evidence="6 7" id="KW-0472">Membrane</keyword>
<dbReference type="Gene3D" id="1.10.3720.10">
    <property type="entry name" value="MetI-like"/>
    <property type="match status" value="1"/>
</dbReference>
<feature type="domain" description="ABC transmembrane type-1" evidence="8">
    <location>
        <begin position="97"/>
        <end position="302"/>
    </location>
</feature>
<dbReference type="PANTHER" id="PTHR43163">
    <property type="entry name" value="DIPEPTIDE TRANSPORT SYSTEM PERMEASE PROTEIN DPPB-RELATED"/>
    <property type="match status" value="1"/>
</dbReference>
<sequence length="312" mass="32293">MAAFLLGRTVRAVLQAVLGASLVYLLAAAALDPRAHLAGRAQRPPDAVVDARLARLNLDPRVPPPARYRVWAAGVVRGDLGRTLDGRPVGAELRRRLAVGVRLVLPGAVLGSALGIALGAWSAARRGRAADRIVSLLAYALAAVPVFVLAVLLQIAAVAVNDAAGVRILTWTGETARGLLLPTLVIALAQAALIARYQRGPTLDVLDAAFVRAARAKGLRRRGALLRHALRPALVPMTGRLPHTAAMLLLGGMLVEQVFGRHGLGEWLAASVARGDVNAVAAVGGLAACAVPAAALAADVLHGLLDPRVRSA</sequence>
<comment type="subcellular location">
    <subcellularLocation>
        <location evidence="1 7">Cell membrane</location>
        <topology evidence="1 7">Multi-pass membrane protein</topology>
    </subcellularLocation>
</comment>
<dbReference type="SUPFAM" id="SSF161098">
    <property type="entry name" value="MetI-like"/>
    <property type="match status" value="1"/>
</dbReference>
<feature type="transmembrane region" description="Helical" evidence="7">
    <location>
        <begin position="103"/>
        <end position="124"/>
    </location>
</feature>
<dbReference type="CDD" id="cd06261">
    <property type="entry name" value="TM_PBP2"/>
    <property type="match status" value="1"/>
</dbReference>
<feature type="transmembrane region" description="Helical" evidence="7">
    <location>
        <begin position="12"/>
        <end position="31"/>
    </location>
</feature>
<reference evidence="10" key="1">
    <citation type="journal article" date="2019" name="Int. J. Syst. Evol. Microbiol.">
        <title>The Global Catalogue of Microorganisms (GCM) 10K type strain sequencing project: providing services to taxonomists for standard genome sequencing and annotation.</title>
        <authorList>
            <consortium name="The Broad Institute Genomics Platform"/>
            <consortium name="The Broad Institute Genome Sequencing Center for Infectious Disease"/>
            <person name="Wu L."/>
            <person name="Ma J."/>
        </authorList>
    </citation>
    <scope>NUCLEOTIDE SEQUENCE [LARGE SCALE GENOMIC DNA]</scope>
    <source>
        <strain evidence="10">JCM 31202</strain>
    </source>
</reference>
<dbReference type="PANTHER" id="PTHR43163:SF6">
    <property type="entry name" value="DIPEPTIDE TRANSPORT SYSTEM PERMEASE PROTEIN DPPB-RELATED"/>
    <property type="match status" value="1"/>
</dbReference>
<dbReference type="InterPro" id="IPR035906">
    <property type="entry name" value="MetI-like_sf"/>
</dbReference>
<dbReference type="InterPro" id="IPR000515">
    <property type="entry name" value="MetI-like"/>
</dbReference>
<evidence type="ECO:0000313" key="10">
    <source>
        <dbReference type="Proteomes" id="UP001596972"/>
    </source>
</evidence>
<evidence type="ECO:0000256" key="3">
    <source>
        <dbReference type="ARBA" id="ARBA00022475"/>
    </source>
</evidence>
<accession>A0ABW3EKM3</accession>
<evidence type="ECO:0000256" key="4">
    <source>
        <dbReference type="ARBA" id="ARBA00022692"/>
    </source>
</evidence>
<organism evidence="9 10">
    <name type="scientific">Actinomadura sediminis</name>
    <dbReference type="NCBI Taxonomy" id="1038904"/>
    <lineage>
        <taxon>Bacteria</taxon>
        <taxon>Bacillati</taxon>
        <taxon>Actinomycetota</taxon>
        <taxon>Actinomycetes</taxon>
        <taxon>Streptosporangiales</taxon>
        <taxon>Thermomonosporaceae</taxon>
        <taxon>Actinomadura</taxon>
    </lineage>
</organism>
<dbReference type="PROSITE" id="PS50928">
    <property type="entry name" value="ABC_TM1"/>
    <property type="match status" value="1"/>
</dbReference>
<keyword evidence="4 7" id="KW-0812">Transmembrane</keyword>
<gene>
    <name evidence="9" type="ORF">ACFQ11_05675</name>
</gene>
<dbReference type="Pfam" id="PF00528">
    <property type="entry name" value="BPD_transp_1"/>
    <property type="match status" value="1"/>
</dbReference>
<feature type="transmembrane region" description="Helical" evidence="7">
    <location>
        <begin position="136"/>
        <end position="159"/>
    </location>
</feature>
<keyword evidence="3" id="KW-1003">Cell membrane</keyword>
<feature type="transmembrane region" description="Helical" evidence="7">
    <location>
        <begin position="279"/>
        <end position="301"/>
    </location>
</feature>
<keyword evidence="5 7" id="KW-1133">Transmembrane helix</keyword>